<dbReference type="InterPro" id="IPR005186">
    <property type="entry name" value="FlaG"/>
</dbReference>
<evidence type="ECO:0000313" key="2">
    <source>
        <dbReference type="EMBL" id="TVX89447.1"/>
    </source>
</evidence>
<name>A0A559IP81_9BACL</name>
<accession>A0A559IP81</accession>
<dbReference type="SUPFAM" id="SSF160214">
    <property type="entry name" value="FlaG-like"/>
    <property type="match status" value="1"/>
</dbReference>
<organism evidence="2 3">
    <name type="scientific">Paenibacillus agilis</name>
    <dbReference type="NCBI Taxonomy" id="3020863"/>
    <lineage>
        <taxon>Bacteria</taxon>
        <taxon>Bacillati</taxon>
        <taxon>Bacillota</taxon>
        <taxon>Bacilli</taxon>
        <taxon>Bacillales</taxon>
        <taxon>Paenibacillaceae</taxon>
        <taxon>Paenibacillus</taxon>
    </lineage>
</organism>
<protein>
    <submittedName>
        <fullName evidence="2">Flagellar protein FlaG</fullName>
    </submittedName>
</protein>
<feature type="compositionally biased region" description="Polar residues" evidence="1">
    <location>
        <begin position="1"/>
        <end position="25"/>
    </location>
</feature>
<dbReference type="Pfam" id="PF03646">
    <property type="entry name" value="FlaG"/>
    <property type="match status" value="1"/>
</dbReference>
<keyword evidence="2" id="KW-0969">Cilium</keyword>
<dbReference type="OrthoDB" id="9799867at2"/>
<reference evidence="2 3" key="1">
    <citation type="submission" date="2019-07" db="EMBL/GenBank/DDBJ databases">
        <authorList>
            <person name="Kim J."/>
        </authorList>
    </citation>
    <scope>NUCLEOTIDE SEQUENCE [LARGE SCALE GENOMIC DNA]</scope>
    <source>
        <strain evidence="2 3">N4</strain>
    </source>
</reference>
<dbReference type="Proteomes" id="UP000318102">
    <property type="component" value="Unassembled WGS sequence"/>
</dbReference>
<sequence length="111" mass="12562">MRIDSVQPTLSMFPSGKSEPTSQETGMAAELASTEVKKKYTVEELVDKFNNAMQENQTHIKVKMHDNMNAIMVTIVDSSTDEVIKEIPSEKMLDMMYNICVKNGLFLDEKI</sequence>
<evidence type="ECO:0000313" key="3">
    <source>
        <dbReference type="Proteomes" id="UP000318102"/>
    </source>
</evidence>
<keyword evidence="2" id="KW-0966">Cell projection</keyword>
<dbReference type="Gene3D" id="3.30.160.170">
    <property type="entry name" value="FlaG-like"/>
    <property type="match status" value="1"/>
</dbReference>
<dbReference type="InterPro" id="IPR035924">
    <property type="entry name" value="FlaG-like_sf"/>
</dbReference>
<dbReference type="PANTHER" id="PTHR37166:SF1">
    <property type="entry name" value="PROTEIN FLAG"/>
    <property type="match status" value="1"/>
</dbReference>
<dbReference type="EMBL" id="VNJK01000002">
    <property type="protein sequence ID" value="TVX89447.1"/>
    <property type="molecule type" value="Genomic_DNA"/>
</dbReference>
<dbReference type="RefSeq" id="WP_144991953.1">
    <property type="nucleotide sequence ID" value="NZ_VNJK01000002.1"/>
</dbReference>
<gene>
    <name evidence="2" type="ORF">FPZ44_16840</name>
</gene>
<evidence type="ECO:0000256" key="1">
    <source>
        <dbReference type="SAM" id="MobiDB-lite"/>
    </source>
</evidence>
<dbReference type="AlphaFoldDB" id="A0A559IP81"/>
<keyword evidence="2" id="KW-0282">Flagellum</keyword>
<feature type="region of interest" description="Disordered" evidence="1">
    <location>
        <begin position="1"/>
        <end position="28"/>
    </location>
</feature>
<keyword evidence="3" id="KW-1185">Reference proteome</keyword>
<comment type="caution">
    <text evidence="2">The sequence shown here is derived from an EMBL/GenBank/DDBJ whole genome shotgun (WGS) entry which is preliminary data.</text>
</comment>
<dbReference type="PANTHER" id="PTHR37166">
    <property type="entry name" value="PROTEIN FLAG"/>
    <property type="match status" value="1"/>
</dbReference>
<proteinExistence type="predicted"/>